<name>A0ABR0Y284_HUSHU</name>
<gene>
    <name evidence="3" type="ORF">HHUSO_G35906</name>
</gene>
<dbReference type="Proteomes" id="UP001369086">
    <property type="component" value="Unassembled WGS sequence"/>
</dbReference>
<accession>A0ABR0Y284</accession>
<dbReference type="Gene3D" id="3.10.130.10">
    <property type="entry name" value="Ribonuclease A-like domain"/>
    <property type="match status" value="1"/>
</dbReference>
<dbReference type="SUPFAM" id="SSF54076">
    <property type="entry name" value="RNase A-like"/>
    <property type="match status" value="1"/>
</dbReference>
<dbReference type="InterPro" id="IPR023412">
    <property type="entry name" value="RNaseA_domain"/>
</dbReference>
<dbReference type="InterPro" id="IPR036816">
    <property type="entry name" value="RNaseA-like_dom_sf"/>
</dbReference>
<protein>
    <recommendedName>
        <fullName evidence="2">Ribonuclease A-domain domain-containing protein</fullName>
    </recommendedName>
</protein>
<evidence type="ECO:0000256" key="1">
    <source>
        <dbReference type="SAM" id="SignalP"/>
    </source>
</evidence>
<dbReference type="InterPro" id="IPR023411">
    <property type="entry name" value="RNaseA_AS"/>
</dbReference>
<dbReference type="EMBL" id="JAHFZB010000053">
    <property type="protein sequence ID" value="KAK6466781.1"/>
    <property type="molecule type" value="Genomic_DNA"/>
</dbReference>
<organism evidence="3 4">
    <name type="scientific">Huso huso</name>
    <name type="common">Beluga</name>
    <name type="synonym">Acipenser huso</name>
    <dbReference type="NCBI Taxonomy" id="61971"/>
    <lineage>
        <taxon>Eukaryota</taxon>
        <taxon>Metazoa</taxon>
        <taxon>Chordata</taxon>
        <taxon>Craniata</taxon>
        <taxon>Vertebrata</taxon>
        <taxon>Euteleostomi</taxon>
        <taxon>Actinopterygii</taxon>
        <taxon>Chondrostei</taxon>
        <taxon>Acipenseriformes</taxon>
        <taxon>Acipenseridae</taxon>
        <taxon>Huso</taxon>
    </lineage>
</organism>
<proteinExistence type="predicted"/>
<keyword evidence="1" id="KW-0732">Signal</keyword>
<feature type="chain" id="PRO_5045673931" description="Ribonuclease A-domain domain-containing protein" evidence="1">
    <location>
        <begin position="24"/>
        <end position="367"/>
    </location>
</feature>
<dbReference type="PROSITE" id="PS00127">
    <property type="entry name" value="RNASE_PANCREATIC"/>
    <property type="match status" value="1"/>
</dbReference>
<reference evidence="3 4" key="1">
    <citation type="submission" date="2021-05" db="EMBL/GenBank/DDBJ databases">
        <authorList>
            <person name="Zahm M."/>
            <person name="Klopp C."/>
            <person name="Cabau C."/>
            <person name="Kuhl H."/>
            <person name="Suciu R."/>
            <person name="Ciorpac M."/>
            <person name="Holostenco D."/>
            <person name="Gessner J."/>
            <person name="Wuertz S."/>
            <person name="Hohne C."/>
            <person name="Stock M."/>
            <person name="Gislard M."/>
            <person name="Lluch J."/>
            <person name="Milhes M."/>
            <person name="Lampietro C."/>
            <person name="Lopez Roques C."/>
            <person name="Donnadieu C."/>
            <person name="Du K."/>
            <person name="Schartl M."/>
            <person name="Guiguen Y."/>
        </authorList>
    </citation>
    <scope>NUCLEOTIDE SEQUENCE [LARGE SCALE GENOMIC DNA]</scope>
    <source>
        <strain evidence="3">Hh-F2</strain>
        <tissue evidence="3">Blood</tissue>
    </source>
</reference>
<comment type="caution">
    <text evidence="3">The sequence shown here is derived from an EMBL/GenBank/DDBJ whole genome shotgun (WGS) entry which is preliminary data.</text>
</comment>
<feature type="domain" description="Ribonuclease A-domain" evidence="2">
    <location>
        <begin position="279"/>
        <end position="340"/>
    </location>
</feature>
<keyword evidence="4" id="KW-1185">Reference proteome</keyword>
<evidence type="ECO:0000259" key="2">
    <source>
        <dbReference type="Pfam" id="PF00074"/>
    </source>
</evidence>
<evidence type="ECO:0000313" key="4">
    <source>
        <dbReference type="Proteomes" id="UP001369086"/>
    </source>
</evidence>
<feature type="signal peptide" evidence="1">
    <location>
        <begin position="1"/>
        <end position="23"/>
    </location>
</feature>
<sequence>MLKILFLVSLVLLAASHIQSVKSSSSGGSDAGVQKPCARFFHSETGEQLELPSLPEKKKLRRGAAAGSEGAFSFSSFTVMDGCLLSLWVAGSQEWGLESRSFPSRAYLNQLPGAGVSLTSYQCTCDQEENQVTANYKDFKNRHIADILFLVSLVLLAASHIQSVKSSSSGGSDAGVQKTCARLFHPETGEQLELPSLPEKKKQLLGGAAAGSEGAFSFSSFTVMDGCLLSLWVAGSQEWGLESRSFPSRAYLNQLPGAGVSLTSYQCTCDQEKNQVTANYKDFKNRHIAGENEKGSDEFCTWEINNRNINLNGECKYFNTFVFTEDINIINVCSNQGVWISRNLYTDVLKFVGTPPQKTKNAQFSLI</sequence>
<evidence type="ECO:0000313" key="3">
    <source>
        <dbReference type="EMBL" id="KAK6466781.1"/>
    </source>
</evidence>
<dbReference type="Pfam" id="PF00074">
    <property type="entry name" value="RnaseA"/>
    <property type="match status" value="1"/>
</dbReference>